<name>A0A6J4ME00_9BACT</name>
<feature type="compositionally biased region" description="Basic residues" evidence="1">
    <location>
        <begin position="140"/>
        <end position="151"/>
    </location>
</feature>
<gene>
    <name evidence="2" type="ORF">AVDCRST_MAG40-3260</name>
</gene>
<dbReference type="GO" id="GO:0052934">
    <property type="term" value="F:alcohol dehydrogenase (cytochrome c) activity"/>
    <property type="evidence" value="ECO:0007669"/>
    <property type="project" value="UniProtKB-EC"/>
</dbReference>
<dbReference type="EMBL" id="CADCTX010000896">
    <property type="protein sequence ID" value="CAA9357628.1"/>
    <property type="molecule type" value="Genomic_DNA"/>
</dbReference>
<feature type="non-terminal residue" evidence="2">
    <location>
        <position position="1"/>
    </location>
</feature>
<evidence type="ECO:0000313" key="2">
    <source>
        <dbReference type="EMBL" id="CAA9357628.1"/>
    </source>
</evidence>
<sequence length="500" mass="55115">ERARAAPRLDLQLPPARPLRRARDGGVRGGAAGRRRRDVRDRAARLPVGARRRDGEEALAVPAPDPDRRRGLLRQREPRRGGRARQGVHGHAQRLPRRPRRAHGEAALADGLRRRTRRGERHAGTPRRQELGAGRQLGRGVRRARAHRRDRRRDGEARVAPLHRAAPGRAGKRDVAGGAPAGPRARRRLGARRRDGVDHRDLRSGARPGVLGHGQPLARVRRRRTAREQPVHELRRRARPRRRRDPLALPAHAARRVGLRRGRRVDPVRAGWATAARPLRPQRLPVRPRPGQRTVRARHALRARRLGGHRFADRARDGATGAHRQRHAHLPRTGGREGVESRKLQPADRPPVRARHRAVRALPPCDRGVQGGAALPGLRLPEQGRGRVGPREGVRSGHRARGVVVARGGAHRHLAALHGGRDRVLGRAVGHVQRARRAHGCGALAVPDGQRHPLQPGDLQRARKAVRRGAGGLGRMARGVRAAQLRRAARGVAGGLRAAV</sequence>
<feature type="compositionally biased region" description="Basic and acidic residues" evidence="1">
    <location>
        <begin position="382"/>
        <end position="395"/>
    </location>
</feature>
<accession>A0A6J4ME00</accession>
<keyword evidence="2" id="KW-0560">Oxidoreductase</keyword>
<feature type="compositionally biased region" description="Basic residues" evidence="1">
    <location>
        <begin position="81"/>
        <end position="101"/>
    </location>
</feature>
<feature type="compositionally biased region" description="Basic and acidic residues" evidence="1">
    <location>
        <begin position="65"/>
        <end position="80"/>
    </location>
</feature>
<feature type="non-terminal residue" evidence="2">
    <location>
        <position position="500"/>
    </location>
</feature>
<feature type="compositionally biased region" description="Basic and acidic residues" evidence="1">
    <location>
        <begin position="121"/>
        <end position="130"/>
    </location>
</feature>
<feature type="region of interest" description="Disordered" evidence="1">
    <location>
        <begin position="314"/>
        <end position="398"/>
    </location>
</feature>
<dbReference type="AlphaFoldDB" id="A0A6J4ME00"/>
<feature type="region of interest" description="Disordered" evidence="1">
    <location>
        <begin position="1"/>
        <end position="242"/>
    </location>
</feature>
<reference evidence="2" key="1">
    <citation type="submission" date="2020-02" db="EMBL/GenBank/DDBJ databases">
        <authorList>
            <person name="Meier V. D."/>
        </authorList>
    </citation>
    <scope>NUCLEOTIDE SEQUENCE</scope>
    <source>
        <strain evidence="2">AVDCRST_MAG40</strain>
    </source>
</reference>
<feature type="compositionally biased region" description="Basic and acidic residues" evidence="1">
    <location>
        <begin position="192"/>
        <end position="204"/>
    </location>
</feature>
<feature type="compositionally biased region" description="Basic and acidic residues" evidence="1">
    <location>
        <begin position="334"/>
        <end position="346"/>
    </location>
</feature>
<dbReference type="EC" id="1.1.2.8" evidence="2"/>
<feature type="compositionally biased region" description="Low complexity" evidence="1">
    <location>
        <begin position="1"/>
        <end position="14"/>
    </location>
</feature>
<protein>
    <submittedName>
        <fullName evidence="2">Quino(Hemo)protein alcohol dehydrogenase, PQQ-dependent</fullName>
        <ecNumber evidence="2">1.1.2.8</ecNumber>
    </submittedName>
</protein>
<evidence type="ECO:0000256" key="1">
    <source>
        <dbReference type="SAM" id="MobiDB-lite"/>
    </source>
</evidence>
<organism evidence="2">
    <name type="scientific">uncultured Gemmatimonadaceae bacterium</name>
    <dbReference type="NCBI Taxonomy" id="246130"/>
    <lineage>
        <taxon>Bacteria</taxon>
        <taxon>Pseudomonadati</taxon>
        <taxon>Gemmatimonadota</taxon>
        <taxon>Gemmatimonadia</taxon>
        <taxon>Gemmatimonadales</taxon>
        <taxon>Gemmatimonadaceae</taxon>
        <taxon>environmental samples</taxon>
    </lineage>
</organism>
<proteinExistence type="predicted"/>